<dbReference type="AlphaFoldDB" id="A0A2T0KHF1"/>
<dbReference type="PANTHER" id="PTHR45586">
    <property type="entry name" value="TPR REPEAT-CONTAINING PROTEIN PA4667"/>
    <property type="match status" value="1"/>
</dbReference>
<evidence type="ECO:0000313" key="3">
    <source>
        <dbReference type="EMBL" id="PRX22848.1"/>
    </source>
</evidence>
<dbReference type="PANTHER" id="PTHR45586:SF1">
    <property type="entry name" value="LIPOPOLYSACCHARIDE ASSEMBLY PROTEIN B"/>
    <property type="match status" value="1"/>
</dbReference>
<dbReference type="InterPro" id="IPR011990">
    <property type="entry name" value="TPR-like_helical_dom_sf"/>
</dbReference>
<dbReference type="InterPro" id="IPR051012">
    <property type="entry name" value="CellSynth/LPSAsmb/PSIAsmb"/>
</dbReference>
<accession>A0A2T0KHF1</accession>
<dbReference type="OrthoDB" id="3964962at2"/>
<evidence type="ECO:0000313" key="4">
    <source>
        <dbReference type="Proteomes" id="UP000239415"/>
    </source>
</evidence>
<proteinExistence type="predicted"/>
<reference evidence="3 4" key="1">
    <citation type="submission" date="2018-03" db="EMBL/GenBank/DDBJ databases">
        <title>Genomic Encyclopedia of Archaeal and Bacterial Type Strains, Phase II (KMG-II): from individual species to whole genera.</title>
        <authorList>
            <person name="Goeker M."/>
        </authorList>
    </citation>
    <scope>NUCLEOTIDE SEQUENCE [LARGE SCALE GENOMIC DNA]</scope>
    <source>
        <strain evidence="3 4">DSM 43146</strain>
    </source>
</reference>
<evidence type="ECO:0000256" key="1">
    <source>
        <dbReference type="ARBA" id="ARBA00022737"/>
    </source>
</evidence>
<protein>
    <recommendedName>
        <fullName evidence="5">TPR repeat protein</fullName>
    </recommendedName>
</protein>
<evidence type="ECO:0008006" key="5">
    <source>
        <dbReference type="Google" id="ProtNLM"/>
    </source>
</evidence>
<dbReference type="Gene3D" id="1.25.40.10">
    <property type="entry name" value="Tetratricopeptide repeat domain"/>
    <property type="match status" value="3"/>
</dbReference>
<comment type="caution">
    <text evidence="3">The sequence shown here is derived from an EMBL/GenBank/DDBJ whole genome shotgun (WGS) entry which is preliminary data.</text>
</comment>
<dbReference type="Proteomes" id="UP000239415">
    <property type="component" value="Unassembled WGS sequence"/>
</dbReference>
<organism evidence="3 4">
    <name type="scientific">Actinoplanes italicus</name>
    <dbReference type="NCBI Taxonomy" id="113567"/>
    <lineage>
        <taxon>Bacteria</taxon>
        <taxon>Bacillati</taxon>
        <taxon>Actinomycetota</taxon>
        <taxon>Actinomycetes</taxon>
        <taxon>Micromonosporales</taxon>
        <taxon>Micromonosporaceae</taxon>
        <taxon>Actinoplanes</taxon>
    </lineage>
</organism>
<dbReference type="SUPFAM" id="SSF52540">
    <property type="entry name" value="P-loop containing nucleoside triphosphate hydrolases"/>
    <property type="match status" value="1"/>
</dbReference>
<sequence length="1040" mass="111720">MKDLLYEMYLQAGAPTLDEIAESIVTDESLAGAPGRDTVRRCVSTPEPGSQADVVAITAVLATRAALDSGDAIRRVRELWVAVLLEQPLGRLVADYAADERAVIQGLQVHPAVDAGDSEVPGLLTTYVRRDLDTRLSRLVEDAVTGTSDIAVLIGESSSGKTRAVWEAIRELPSPWRLWNPAETSHDALAETISRLPPRTVVWLDEAHHLFLDPVHGAAIAGALRKALNDPDRRPILALGTTWPEYWAQLVREPSEFDTPAHLRHLLSGKGIGVPSRFEAGELAAVSAAGTTDPRLTEAWERAEEGQITQYLAASPALQQRYETAPVAARALVDAAIDAVRLGHGEQLPAAVLEAAVPGYLTRRQWDDLPDLWERDAWAFAQHSVRGARGLLYRQRPHPGGPSSDVLARRLTDYIEQHGRRVRGTVAPPPELWTSLVGHAEATTALARAARCRGLLETAYRLYHRAGDARSLRQAADLLRESGRTREAIDAYLDEPLMDDPCAVGEAALLLVEAGRLDEALSCFAKAAAADGEDIADDLEARRDEKSGDEDLLAWLRSRAAAGNADAAAGVVRANTRRDTLKQHTWLFSNPRLMSASSGGPAKLAADVVIWRGIQAALKVYADLALPVGGEAPIAAAGALVRSGRVLEGMSWYERAALDGHPFVFAIAAHTLGDSGADETATRWLSEHAAAGRAHAVRVLARSADADGRTEEAVRWYRQAAGQGDLTDLRALAAALAAAGETAEALAIYESAQRDDVTHPGDQFEIGRLLVARGRPEEAIEKFRGAVGAGCTEAVGEAARTMAAQGRVDDGVHWMLELARKGGSDTVLAVARIVSTATDVIRTSDVYRDAVIALFEGAAARAVQENQWHGSAYSQLAAATEIVIAPALIDQMQQRSAVDAEDAQALFRLEAARILHSAGCDEQAMALFERAADSGEPDAIIALAEVLEEAGDTRRALTWFDRGMLAGSHEALDGAVRLRHQRDGIGATLTWLWATAQGGHPVAFGAAVRLLETGGRQQEARRLARNGWTVEGSIADDWYP</sequence>
<dbReference type="EMBL" id="PVMZ01000004">
    <property type="protein sequence ID" value="PRX22848.1"/>
    <property type="molecule type" value="Genomic_DNA"/>
</dbReference>
<keyword evidence="2" id="KW-0802">TPR repeat</keyword>
<dbReference type="SUPFAM" id="SSF48452">
    <property type="entry name" value="TPR-like"/>
    <property type="match status" value="1"/>
</dbReference>
<keyword evidence="4" id="KW-1185">Reference proteome</keyword>
<dbReference type="InterPro" id="IPR027417">
    <property type="entry name" value="P-loop_NTPase"/>
</dbReference>
<keyword evidence="1" id="KW-0677">Repeat</keyword>
<evidence type="ECO:0000256" key="2">
    <source>
        <dbReference type="ARBA" id="ARBA00022803"/>
    </source>
</evidence>
<dbReference type="RefSeq" id="WP_146169078.1">
    <property type="nucleotide sequence ID" value="NZ_BOMO01000022.1"/>
</dbReference>
<name>A0A2T0KHF1_9ACTN</name>
<gene>
    <name evidence="3" type="ORF">CLV67_104376</name>
</gene>